<protein>
    <submittedName>
        <fullName evidence="2">Uncharacterized protein</fullName>
    </submittedName>
</protein>
<dbReference type="Gramene" id="mRNA:HanXRQr2_Chr15g0672301">
    <property type="protein sequence ID" value="CDS:HanXRQr2_Chr15g0672301.1"/>
    <property type="gene ID" value="HanXRQr2_Chr15g0672301"/>
</dbReference>
<sequence length="161" mass="17686">MLKCNCTGINYRKPLRAPLRVQVCMLMRACPTLAHFGAPRTSLQCPCSMRECVPPCHVYSHAYAHDCHVMRHWADPPGPRACMPCHQPPGPCISCAPPRACGQKYKGDSQAPRGDASVQSAPSKRLIAHVVRVCKCELGSAPFACTLSVCFHETIRMESCH</sequence>
<name>A0A251S8N9_HELAN</name>
<reference evidence="1" key="3">
    <citation type="submission" date="2020-06" db="EMBL/GenBank/DDBJ databases">
        <title>Helianthus annuus Genome sequencing and assembly Release 2.</title>
        <authorList>
            <person name="Gouzy J."/>
            <person name="Langlade N."/>
            <person name="Munos S."/>
        </authorList>
    </citation>
    <scope>NUCLEOTIDE SEQUENCE</scope>
    <source>
        <tissue evidence="1">Leaves</tissue>
    </source>
</reference>
<reference evidence="1 3" key="1">
    <citation type="journal article" date="2017" name="Nature">
        <title>The sunflower genome provides insights into oil metabolism, flowering and Asterid evolution.</title>
        <authorList>
            <person name="Badouin H."/>
            <person name="Gouzy J."/>
            <person name="Grassa C.J."/>
            <person name="Murat F."/>
            <person name="Staton S.E."/>
            <person name="Cottret L."/>
            <person name="Lelandais-Briere C."/>
            <person name="Owens G.L."/>
            <person name="Carrere S."/>
            <person name="Mayjonade B."/>
            <person name="Legrand L."/>
            <person name="Gill N."/>
            <person name="Kane N.C."/>
            <person name="Bowers J.E."/>
            <person name="Hubner S."/>
            <person name="Bellec A."/>
            <person name="Berard A."/>
            <person name="Berges H."/>
            <person name="Blanchet N."/>
            <person name="Boniface M.C."/>
            <person name="Brunel D."/>
            <person name="Catrice O."/>
            <person name="Chaidir N."/>
            <person name="Claudel C."/>
            <person name="Donnadieu C."/>
            <person name="Faraut T."/>
            <person name="Fievet G."/>
            <person name="Helmstetter N."/>
            <person name="King M."/>
            <person name="Knapp S.J."/>
            <person name="Lai Z."/>
            <person name="Le Paslier M.C."/>
            <person name="Lippi Y."/>
            <person name="Lorenzon L."/>
            <person name="Mandel J.R."/>
            <person name="Marage G."/>
            <person name="Marchand G."/>
            <person name="Marquand E."/>
            <person name="Bret-Mestries E."/>
            <person name="Morien E."/>
            <person name="Nambeesan S."/>
            <person name="Nguyen T."/>
            <person name="Pegot-Espagnet P."/>
            <person name="Pouilly N."/>
            <person name="Raftis F."/>
            <person name="Sallet E."/>
            <person name="Schiex T."/>
            <person name="Thomas J."/>
            <person name="Vandecasteele C."/>
            <person name="Vares D."/>
            <person name="Vear F."/>
            <person name="Vautrin S."/>
            <person name="Crespi M."/>
            <person name="Mangin B."/>
            <person name="Burke J.M."/>
            <person name="Salse J."/>
            <person name="Munos S."/>
            <person name="Vincourt P."/>
            <person name="Rieseberg L.H."/>
            <person name="Langlade N.B."/>
        </authorList>
    </citation>
    <scope>NUCLEOTIDE SEQUENCE [LARGE SCALE GENOMIC DNA]</scope>
    <source>
        <strain evidence="3">cv. SF193</strain>
        <tissue evidence="1">Leaves</tissue>
    </source>
</reference>
<dbReference type="AlphaFoldDB" id="A0A251S8N9"/>
<accession>A0A251S8N9</accession>
<dbReference type="InParanoid" id="A0A251S8N9"/>
<reference evidence="2" key="2">
    <citation type="submission" date="2017-02" db="EMBL/GenBank/DDBJ databases">
        <title>Sunflower complete genome.</title>
        <authorList>
            <person name="Langlade N."/>
            <person name="Munos S."/>
        </authorList>
    </citation>
    <scope>NUCLEOTIDE SEQUENCE [LARGE SCALE GENOMIC DNA]</scope>
    <source>
        <tissue evidence="2">Leaves</tissue>
    </source>
</reference>
<proteinExistence type="predicted"/>
<dbReference type="EMBL" id="CM007904">
    <property type="protein sequence ID" value="OTF93740.1"/>
    <property type="molecule type" value="Genomic_DNA"/>
</dbReference>
<evidence type="ECO:0000313" key="3">
    <source>
        <dbReference type="Proteomes" id="UP000215914"/>
    </source>
</evidence>
<keyword evidence="3" id="KW-1185">Reference proteome</keyword>
<gene>
    <name evidence="2" type="ORF">HannXRQ_Chr15g0464581</name>
    <name evidence="1" type="ORF">HanXRQr2_Chr15g0672301</name>
</gene>
<organism evidence="2 3">
    <name type="scientific">Helianthus annuus</name>
    <name type="common">Common sunflower</name>
    <dbReference type="NCBI Taxonomy" id="4232"/>
    <lineage>
        <taxon>Eukaryota</taxon>
        <taxon>Viridiplantae</taxon>
        <taxon>Streptophyta</taxon>
        <taxon>Embryophyta</taxon>
        <taxon>Tracheophyta</taxon>
        <taxon>Spermatophyta</taxon>
        <taxon>Magnoliopsida</taxon>
        <taxon>eudicotyledons</taxon>
        <taxon>Gunneridae</taxon>
        <taxon>Pentapetalae</taxon>
        <taxon>asterids</taxon>
        <taxon>campanulids</taxon>
        <taxon>Asterales</taxon>
        <taxon>Asteraceae</taxon>
        <taxon>Asteroideae</taxon>
        <taxon>Heliantheae alliance</taxon>
        <taxon>Heliantheae</taxon>
        <taxon>Helianthus</taxon>
    </lineage>
</organism>
<evidence type="ECO:0000313" key="2">
    <source>
        <dbReference type="EMBL" id="OTF93740.1"/>
    </source>
</evidence>
<dbReference type="EMBL" id="MNCJ02000330">
    <property type="protein sequence ID" value="KAF5762734.1"/>
    <property type="molecule type" value="Genomic_DNA"/>
</dbReference>
<dbReference type="Proteomes" id="UP000215914">
    <property type="component" value="Chromosome 15"/>
</dbReference>
<evidence type="ECO:0000313" key="1">
    <source>
        <dbReference type="EMBL" id="KAF5762734.1"/>
    </source>
</evidence>